<sequence>MIRVLLAELGCHRVIIRLWFSAWLVLSAAAHAAATEARNLNWDDLVPRVQKVQNPFESLEFRQTNDLAKLYRLEASQNNTTSEFTKSQAVEIRARLKADGLDPDWLFKQRERLMQEHTRQASAPNPEVIAQIVRVPGYIIPLEMKGTLAVEFLLVPTVGACIHTPPPDANQMIHVRYPDGYQIRGLYDPVWIIGELQAEKQVELVTLSDGQLSLETTYSMKAEGIEQHR</sequence>
<dbReference type="AlphaFoldDB" id="A0A366XCS2"/>
<feature type="chain" id="PRO_5016594634" evidence="1">
    <location>
        <begin position="33"/>
        <end position="229"/>
    </location>
</feature>
<evidence type="ECO:0000256" key="1">
    <source>
        <dbReference type="SAM" id="SignalP"/>
    </source>
</evidence>
<keyword evidence="1" id="KW-0732">Signal</keyword>
<evidence type="ECO:0000313" key="3">
    <source>
        <dbReference type="Proteomes" id="UP000252706"/>
    </source>
</evidence>
<evidence type="ECO:0000313" key="2">
    <source>
        <dbReference type="EMBL" id="RBW60950.1"/>
    </source>
</evidence>
<dbReference type="RefSeq" id="WP_113821981.1">
    <property type="nucleotide sequence ID" value="NZ_QOCE01000009.1"/>
</dbReference>
<feature type="signal peptide" evidence="1">
    <location>
        <begin position="1"/>
        <end position="32"/>
    </location>
</feature>
<comment type="caution">
    <text evidence="2">The sequence shown here is derived from an EMBL/GenBank/DDBJ whole genome shotgun (WGS) entry which is preliminary data.</text>
</comment>
<protein>
    <submittedName>
        <fullName evidence="2">DUF3299 domain-containing protein</fullName>
    </submittedName>
</protein>
<dbReference type="OrthoDB" id="9812956at2"/>
<accession>A0A366XCS2</accession>
<dbReference type="Proteomes" id="UP000252706">
    <property type="component" value="Unassembled WGS sequence"/>
</dbReference>
<organism evidence="2 3">
    <name type="scientific">Phaeobacter gallaeciensis</name>
    <dbReference type="NCBI Taxonomy" id="60890"/>
    <lineage>
        <taxon>Bacteria</taxon>
        <taxon>Pseudomonadati</taxon>
        <taxon>Pseudomonadota</taxon>
        <taxon>Alphaproteobacteria</taxon>
        <taxon>Rhodobacterales</taxon>
        <taxon>Roseobacteraceae</taxon>
        <taxon>Phaeobacter</taxon>
    </lineage>
</organism>
<dbReference type="InterPro" id="IPR021727">
    <property type="entry name" value="DUF3299"/>
</dbReference>
<dbReference type="Gene3D" id="2.40.50.870">
    <property type="entry name" value="Protein of unknown function (DUF3299)"/>
    <property type="match status" value="1"/>
</dbReference>
<gene>
    <name evidence="2" type="ORF">DS909_03100</name>
</gene>
<dbReference type="Pfam" id="PF11736">
    <property type="entry name" value="DUF3299"/>
    <property type="match status" value="1"/>
</dbReference>
<name>A0A366XCS2_9RHOB</name>
<proteinExistence type="predicted"/>
<reference evidence="2 3" key="1">
    <citation type="submission" date="2018-07" db="EMBL/GenBank/DDBJ databases">
        <title>Modular assembly of carbohydrate-degrading microbial communities in the ocean.</title>
        <authorList>
            <person name="Enke T.N."/>
            <person name="Datta M.S."/>
            <person name="Schwartzman J.A."/>
            <person name="Cermak N."/>
            <person name="Schmitz D.A."/>
            <person name="Barrere J."/>
            <person name="Cordero O.X."/>
        </authorList>
    </citation>
    <scope>NUCLEOTIDE SEQUENCE [LARGE SCALE GENOMIC DNA]</scope>
    <source>
        <strain evidence="2 3">C3M10</strain>
    </source>
</reference>
<dbReference type="EMBL" id="QOCE01000009">
    <property type="protein sequence ID" value="RBW60950.1"/>
    <property type="molecule type" value="Genomic_DNA"/>
</dbReference>